<dbReference type="SUPFAM" id="SSF52317">
    <property type="entry name" value="Class I glutamine amidotransferase-like"/>
    <property type="match status" value="1"/>
</dbReference>
<dbReference type="PROSITE" id="PS51273">
    <property type="entry name" value="GATASE_TYPE_1"/>
    <property type="match status" value="1"/>
</dbReference>
<comment type="pathway">
    <text evidence="1 10">Amino-acid biosynthesis; L-histidine biosynthesis; L-histidine from 5-phospho-alpha-D-ribose 1-diphosphate: step 5/9.</text>
</comment>
<dbReference type="GO" id="GO:0005737">
    <property type="term" value="C:cytoplasm"/>
    <property type="evidence" value="ECO:0007669"/>
    <property type="project" value="UniProtKB-SubCell"/>
</dbReference>
<dbReference type="InterPro" id="IPR029062">
    <property type="entry name" value="Class_I_gatase-like"/>
</dbReference>
<dbReference type="EC" id="3.5.1.2" evidence="10"/>
<gene>
    <name evidence="13" type="primary">hisH2</name>
    <name evidence="10" type="synonym">hisH</name>
    <name evidence="13" type="ORF">GCM10010995_09730</name>
</gene>
<evidence type="ECO:0000256" key="10">
    <source>
        <dbReference type="HAMAP-Rule" id="MF_00278"/>
    </source>
</evidence>
<feature type="active site" evidence="10 11">
    <location>
        <position position="185"/>
    </location>
</feature>
<dbReference type="OrthoDB" id="9807137at2"/>
<dbReference type="HAMAP" id="MF_00278">
    <property type="entry name" value="HisH"/>
    <property type="match status" value="1"/>
</dbReference>
<dbReference type="RefSeq" id="WP_117001874.1">
    <property type="nucleotide sequence ID" value="NZ_BMJS01000007.1"/>
</dbReference>
<dbReference type="GO" id="GO:0004359">
    <property type="term" value="F:glutaminase activity"/>
    <property type="evidence" value="ECO:0007669"/>
    <property type="project" value="UniProtKB-EC"/>
</dbReference>
<evidence type="ECO:0000256" key="9">
    <source>
        <dbReference type="ARBA" id="ARBA00049534"/>
    </source>
</evidence>
<dbReference type="CDD" id="cd01748">
    <property type="entry name" value="GATase1_IGP_Synthase"/>
    <property type="match status" value="1"/>
</dbReference>
<comment type="catalytic activity">
    <reaction evidence="8 10">
        <text>5-[(5-phospho-1-deoxy-D-ribulos-1-ylimino)methylamino]-1-(5-phospho-beta-D-ribosyl)imidazole-4-carboxamide + L-glutamine = D-erythro-1-(imidazol-4-yl)glycerol 3-phosphate + 5-amino-1-(5-phospho-beta-D-ribosyl)imidazole-4-carboxamide + L-glutamate + H(+)</text>
        <dbReference type="Rhea" id="RHEA:24793"/>
        <dbReference type="ChEBI" id="CHEBI:15378"/>
        <dbReference type="ChEBI" id="CHEBI:29985"/>
        <dbReference type="ChEBI" id="CHEBI:58278"/>
        <dbReference type="ChEBI" id="CHEBI:58359"/>
        <dbReference type="ChEBI" id="CHEBI:58475"/>
        <dbReference type="ChEBI" id="CHEBI:58525"/>
        <dbReference type="EC" id="4.3.2.10"/>
    </reaction>
</comment>
<dbReference type="EC" id="4.3.2.10" evidence="10"/>
<comment type="caution">
    <text evidence="13">The sequence shown here is derived from an EMBL/GenBank/DDBJ whole genome shotgun (WGS) entry which is preliminary data.</text>
</comment>
<evidence type="ECO:0000256" key="4">
    <source>
        <dbReference type="ARBA" id="ARBA00022801"/>
    </source>
</evidence>
<evidence type="ECO:0000313" key="13">
    <source>
        <dbReference type="EMBL" id="GGF94541.1"/>
    </source>
</evidence>
<feature type="active site" evidence="10 11">
    <location>
        <position position="187"/>
    </location>
</feature>
<evidence type="ECO:0000256" key="11">
    <source>
        <dbReference type="PIRSR" id="PIRSR000495-1"/>
    </source>
</evidence>
<dbReference type="GO" id="GO:0000107">
    <property type="term" value="F:imidazoleglycerol-phosphate synthase activity"/>
    <property type="evidence" value="ECO:0007669"/>
    <property type="project" value="UniProtKB-UniRule"/>
</dbReference>
<dbReference type="Proteomes" id="UP000636949">
    <property type="component" value="Unassembled WGS sequence"/>
</dbReference>
<evidence type="ECO:0000256" key="7">
    <source>
        <dbReference type="ARBA" id="ARBA00023239"/>
    </source>
</evidence>
<organism evidence="13 14">
    <name type="scientific">Cysteiniphilum litorale</name>
    <dbReference type="NCBI Taxonomy" id="2056700"/>
    <lineage>
        <taxon>Bacteria</taxon>
        <taxon>Pseudomonadati</taxon>
        <taxon>Pseudomonadota</taxon>
        <taxon>Gammaproteobacteria</taxon>
        <taxon>Thiotrichales</taxon>
        <taxon>Fastidiosibacteraceae</taxon>
        <taxon>Cysteiniphilum</taxon>
    </lineage>
</organism>
<dbReference type="NCBIfam" id="TIGR01855">
    <property type="entry name" value="IMP_synth_hisH"/>
    <property type="match status" value="1"/>
</dbReference>
<evidence type="ECO:0000259" key="12">
    <source>
        <dbReference type="Pfam" id="PF00117"/>
    </source>
</evidence>
<sequence length="203" mass="22874">MIGVVDYGVGNVKAFVNIYKRLNIKCQIVNCEKELHSVEKLILPGVGSFDYAMSKLNSSGLKESIIELVMNDKVPILGVCVGMQMLLNSSEEGELEGLGWISGVVKKFIVNDLHKLPLPHMGWNVVSKMSNHQILSNLETQARFYFLHSYYADCDDQQNVLAMANYQDDYACIVNKENIYGMQCHPEKSHHNGVQFLKNFGEL</sequence>
<keyword evidence="7 10" id="KW-0456">Lyase</keyword>
<dbReference type="GO" id="GO:0016829">
    <property type="term" value="F:lyase activity"/>
    <property type="evidence" value="ECO:0007669"/>
    <property type="project" value="UniProtKB-KW"/>
</dbReference>
<dbReference type="EMBL" id="BMJS01000007">
    <property type="protein sequence ID" value="GGF94541.1"/>
    <property type="molecule type" value="Genomic_DNA"/>
</dbReference>
<keyword evidence="4 10" id="KW-0378">Hydrolase</keyword>
<comment type="function">
    <text evidence="10">IGPS catalyzes the conversion of PRFAR and glutamine to IGP, AICAR and glutamate. The HisH subunit catalyzes the hydrolysis of glutamine to glutamate and ammonia as part of the synthesis of IGP and AICAR. The resulting ammonia molecule is channeled to the active site of HisF.</text>
</comment>
<evidence type="ECO:0000256" key="8">
    <source>
        <dbReference type="ARBA" id="ARBA00047838"/>
    </source>
</evidence>
<protein>
    <recommendedName>
        <fullName evidence="10">Imidazole glycerol phosphate synthase subunit HisH</fullName>
        <ecNumber evidence="10">4.3.2.10</ecNumber>
    </recommendedName>
    <alternativeName>
        <fullName evidence="10">IGP synthase glutaminase subunit</fullName>
        <ecNumber evidence="10">3.5.1.2</ecNumber>
    </alternativeName>
    <alternativeName>
        <fullName evidence="10">IGP synthase subunit HisH</fullName>
    </alternativeName>
    <alternativeName>
        <fullName evidence="10">ImGP synthase subunit HisH</fullName>
        <shortName evidence="10">IGPS subunit HisH</shortName>
    </alternativeName>
</protein>
<dbReference type="Pfam" id="PF00117">
    <property type="entry name" value="GATase"/>
    <property type="match status" value="1"/>
</dbReference>
<evidence type="ECO:0000256" key="6">
    <source>
        <dbReference type="ARBA" id="ARBA00023102"/>
    </source>
</evidence>
<dbReference type="PANTHER" id="PTHR42701:SF1">
    <property type="entry name" value="IMIDAZOLE GLYCEROL PHOSPHATE SYNTHASE SUBUNIT HISH"/>
    <property type="match status" value="1"/>
</dbReference>
<evidence type="ECO:0000256" key="3">
    <source>
        <dbReference type="ARBA" id="ARBA00022605"/>
    </source>
</evidence>
<dbReference type="GO" id="GO:0000105">
    <property type="term" value="P:L-histidine biosynthetic process"/>
    <property type="evidence" value="ECO:0007669"/>
    <property type="project" value="UniProtKB-UniRule"/>
</dbReference>
<evidence type="ECO:0000256" key="5">
    <source>
        <dbReference type="ARBA" id="ARBA00022962"/>
    </source>
</evidence>
<dbReference type="InterPro" id="IPR017926">
    <property type="entry name" value="GATASE"/>
</dbReference>
<feature type="domain" description="Glutamine amidotransferase" evidence="12">
    <location>
        <begin position="4"/>
        <end position="200"/>
    </location>
</feature>
<reference evidence="13" key="1">
    <citation type="journal article" date="2014" name="Int. J. Syst. Evol. Microbiol.">
        <title>Complete genome sequence of Corynebacterium casei LMG S-19264T (=DSM 44701T), isolated from a smear-ripened cheese.</title>
        <authorList>
            <consortium name="US DOE Joint Genome Institute (JGI-PGF)"/>
            <person name="Walter F."/>
            <person name="Albersmeier A."/>
            <person name="Kalinowski J."/>
            <person name="Ruckert C."/>
        </authorList>
    </citation>
    <scope>NUCLEOTIDE SEQUENCE</scope>
    <source>
        <strain evidence="13">CGMCC 1.15758</strain>
    </source>
</reference>
<name>A0A8J2Z3I9_9GAMM</name>
<dbReference type="PANTHER" id="PTHR42701">
    <property type="entry name" value="IMIDAZOLE GLYCEROL PHOSPHATE SYNTHASE SUBUNIT HISH"/>
    <property type="match status" value="1"/>
</dbReference>
<accession>A0A8J2Z3I9</accession>
<dbReference type="AlphaFoldDB" id="A0A8J2Z3I9"/>
<keyword evidence="14" id="KW-1185">Reference proteome</keyword>
<comment type="catalytic activity">
    <reaction evidence="9 10">
        <text>L-glutamine + H2O = L-glutamate + NH4(+)</text>
        <dbReference type="Rhea" id="RHEA:15889"/>
        <dbReference type="ChEBI" id="CHEBI:15377"/>
        <dbReference type="ChEBI" id="CHEBI:28938"/>
        <dbReference type="ChEBI" id="CHEBI:29985"/>
        <dbReference type="ChEBI" id="CHEBI:58359"/>
        <dbReference type="EC" id="3.5.1.2"/>
    </reaction>
</comment>
<reference evidence="13" key="2">
    <citation type="submission" date="2020-09" db="EMBL/GenBank/DDBJ databases">
        <authorList>
            <person name="Sun Q."/>
            <person name="Zhou Y."/>
        </authorList>
    </citation>
    <scope>NUCLEOTIDE SEQUENCE</scope>
    <source>
        <strain evidence="13">CGMCC 1.15758</strain>
    </source>
</reference>
<keyword evidence="5 10" id="KW-0315">Glutamine amidotransferase</keyword>
<evidence type="ECO:0000256" key="2">
    <source>
        <dbReference type="ARBA" id="ARBA00011152"/>
    </source>
</evidence>
<dbReference type="Gene3D" id="3.40.50.880">
    <property type="match status" value="1"/>
</dbReference>
<comment type="subunit">
    <text evidence="2 10">Heterodimer of HisH and HisF.</text>
</comment>
<keyword evidence="3 10" id="KW-0028">Amino-acid biosynthesis</keyword>
<keyword evidence="10" id="KW-0963">Cytoplasm</keyword>
<proteinExistence type="inferred from homology"/>
<dbReference type="InterPro" id="IPR010139">
    <property type="entry name" value="Imidazole-glycPsynth_HisH"/>
</dbReference>
<comment type="subcellular location">
    <subcellularLocation>
        <location evidence="10">Cytoplasm</location>
    </subcellularLocation>
</comment>
<dbReference type="PIRSF" id="PIRSF000495">
    <property type="entry name" value="Amidotransf_hisH"/>
    <property type="match status" value="1"/>
</dbReference>
<evidence type="ECO:0000256" key="1">
    <source>
        <dbReference type="ARBA" id="ARBA00005091"/>
    </source>
</evidence>
<keyword evidence="6 10" id="KW-0368">Histidine biosynthesis</keyword>
<evidence type="ECO:0000313" key="14">
    <source>
        <dbReference type="Proteomes" id="UP000636949"/>
    </source>
</evidence>
<feature type="active site" description="Nucleophile" evidence="10 11">
    <location>
        <position position="80"/>
    </location>
</feature>
<dbReference type="UniPathway" id="UPA00031">
    <property type="reaction ID" value="UER00010"/>
</dbReference>